<sequence>MMRNYAIVLPSFLLLWMSGSNEVSSAKMREATNTHPTPAIGTVALTDAERRMTEEIYAKVTGLSQGEVGKRFAASGVLRCPGGASSAQVTGARDVITTVAHAFRDACKPHTSPEKCIFEYYLGAEKRIIPLSAALWMGTCVDAAPRQGSVDWAVARLRFPADVTPYEIYEQPETLVELERVLAVVGYDIEATGKRDKDGPFNKTIQECQIRDVRDWQTFETNCEFEFGASGSALFRQWGRRMTLLGVVFGDYHNEEYCPRGGCEFKSRKWSSLFVTLRGEFKDRLVAAVRQSAAR</sequence>
<protein>
    <submittedName>
        <fullName evidence="1">Uncharacterized protein</fullName>
    </submittedName>
</protein>
<dbReference type="SUPFAM" id="SSF50494">
    <property type="entry name" value="Trypsin-like serine proteases"/>
    <property type="match status" value="1"/>
</dbReference>
<evidence type="ECO:0000313" key="2">
    <source>
        <dbReference type="Proteomes" id="UP000199184"/>
    </source>
</evidence>
<organism evidence="1 2">
    <name type="scientific">Bradyrhizobium shewense</name>
    <dbReference type="NCBI Taxonomy" id="1761772"/>
    <lineage>
        <taxon>Bacteria</taxon>
        <taxon>Pseudomonadati</taxon>
        <taxon>Pseudomonadota</taxon>
        <taxon>Alphaproteobacteria</taxon>
        <taxon>Hyphomicrobiales</taxon>
        <taxon>Nitrobacteraceae</taxon>
        <taxon>Bradyrhizobium</taxon>
    </lineage>
</organism>
<dbReference type="Proteomes" id="UP000199184">
    <property type="component" value="Unassembled WGS sequence"/>
</dbReference>
<gene>
    <name evidence="1" type="ORF">GA0061098_101045</name>
</gene>
<dbReference type="InterPro" id="IPR009003">
    <property type="entry name" value="Peptidase_S1_PA"/>
</dbReference>
<dbReference type="EMBL" id="FMAI01000010">
    <property type="protein sequence ID" value="SCB43828.1"/>
    <property type="molecule type" value="Genomic_DNA"/>
</dbReference>
<proteinExistence type="predicted"/>
<keyword evidence="2" id="KW-1185">Reference proteome</keyword>
<dbReference type="AlphaFoldDB" id="A0A1C3WV38"/>
<reference evidence="2" key="1">
    <citation type="submission" date="2016-08" db="EMBL/GenBank/DDBJ databases">
        <authorList>
            <person name="Varghese N."/>
            <person name="Submissions Spin"/>
        </authorList>
    </citation>
    <scope>NUCLEOTIDE SEQUENCE [LARGE SCALE GENOMIC DNA]</scope>
    <source>
        <strain evidence="2">ERR11</strain>
    </source>
</reference>
<evidence type="ECO:0000313" key="1">
    <source>
        <dbReference type="EMBL" id="SCB43828.1"/>
    </source>
</evidence>
<name>A0A1C3WV38_9BRAD</name>
<dbReference type="RefSeq" id="WP_091959708.1">
    <property type="nucleotide sequence ID" value="NZ_FMAI01000010.1"/>
</dbReference>
<accession>A0A1C3WV38</accession>